<organism evidence="2 3">
    <name type="scientific">Coemansia aciculifera</name>
    <dbReference type="NCBI Taxonomy" id="417176"/>
    <lineage>
        <taxon>Eukaryota</taxon>
        <taxon>Fungi</taxon>
        <taxon>Fungi incertae sedis</taxon>
        <taxon>Zoopagomycota</taxon>
        <taxon>Kickxellomycotina</taxon>
        <taxon>Kickxellomycetes</taxon>
        <taxon>Kickxellales</taxon>
        <taxon>Kickxellaceae</taxon>
        <taxon>Coemansia</taxon>
    </lineage>
</organism>
<protein>
    <submittedName>
        <fullName evidence="2">Uncharacterized protein</fullName>
    </submittedName>
</protein>
<evidence type="ECO:0000313" key="2">
    <source>
        <dbReference type="EMBL" id="KAJ2860043.1"/>
    </source>
</evidence>
<dbReference type="Proteomes" id="UP001140074">
    <property type="component" value="Unassembled WGS sequence"/>
</dbReference>
<gene>
    <name evidence="2" type="ORF">GGH94_005759</name>
</gene>
<feature type="region of interest" description="Disordered" evidence="1">
    <location>
        <begin position="92"/>
        <end position="126"/>
    </location>
</feature>
<dbReference type="EMBL" id="JANBUY010000331">
    <property type="protein sequence ID" value="KAJ2860043.1"/>
    <property type="molecule type" value="Genomic_DNA"/>
</dbReference>
<evidence type="ECO:0000256" key="1">
    <source>
        <dbReference type="SAM" id="MobiDB-lite"/>
    </source>
</evidence>
<reference evidence="2" key="1">
    <citation type="submission" date="2022-07" db="EMBL/GenBank/DDBJ databases">
        <title>Phylogenomic reconstructions and comparative analyses of Kickxellomycotina fungi.</title>
        <authorList>
            <person name="Reynolds N.K."/>
            <person name="Stajich J.E."/>
            <person name="Barry K."/>
            <person name="Grigoriev I.V."/>
            <person name="Crous P."/>
            <person name="Smith M.E."/>
        </authorList>
    </citation>
    <scope>NUCLEOTIDE SEQUENCE</scope>
    <source>
        <strain evidence="2">RSA 476</strain>
    </source>
</reference>
<comment type="caution">
    <text evidence="2">The sequence shown here is derived from an EMBL/GenBank/DDBJ whole genome shotgun (WGS) entry which is preliminary data.</text>
</comment>
<accession>A0A9W8ICY6</accession>
<evidence type="ECO:0000313" key="3">
    <source>
        <dbReference type="Proteomes" id="UP001140074"/>
    </source>
</evidence>
<sequence length="157" mass="16227">MSAASGPVHLEQMPAHLLSRANGNTNMPEFIDVAQLIAPATVAAAVPTAAATPEKPRPTARIEDVGAAAIAAANQPRPKSMIVNGTTVFDDVETSAPKSNKKGVVKQQSSTSQRQPGMLNRFGDDESEGGFSLKNSALAGVWKAGGLALISVGYFTL</sequence>
<name>A0A9W8ICY6_9FUNG</name>
<feature type="compositionally biased region" description="Polar residues" evidence="1">
    <location>
        <begin position="106"/>
        <end position="115"/>
    </location>
</feature>
<dbReference type="AlphaFoldDB" id="A0A9W8ICY6"/>
<keyword evidence="3" id="KW-1185">Reference proteome</keyword>
<proteinExistence type="predicted"/>